<name>A0A7C4TJC5_UNCKA</name>
<sequence>MTIDDHLKRRLEKPTNYFLTEEDKRVIKFSGIKDFVYRKLTSTKFRKTSIDDLSRQCVQKAIDLNVSLNQPIKFTYPFGAYKTFRLPSFPEVDWAEFMAISYILRYIAPVAAAYEPGVELIFSSDDVVIELIDNYPREALDSYHSSFKNLINSFEKHLPRNIKILFKQIVPDIYSKDEYDVEISELYQNFRKEGLTEERKEKLKLGFDFNCMRNGKFDLTDQTTYEKALEDLMYWNEAYMKLSKRRAFVRGEDKIVIFSNKIPNAIDIGSTNVSKAKFWVGTGVFETDGELFYDRVLSPKQYDQAVKDIKETAIDIITMKNFKTVPTINKRLGYR</sequence>
<comment type="caution">
    <text evidence="1">The sequence shown here is derived from an EMBL/GenBank/DDBJ whole genome shotgun (WGS) entry which is preliminary data.</text>
</comment>
<dbReference type="EMBL" id="DSRT01000098">
    <property type="protein sequence ID" value="HGW29650.1"/>
    <property type="molecule type" value="Genomic_DNA"/>
</dbReference>
<organism evidence="1">
    <name type="scientific">candidate division WWE3 bacterium</name>
    <dbReference type="NCBI Taxonomy" id="2053526"/>
    <lineage>
        <taxon>Bacteria</taxon>
        <taxon>Katanobacteria</taxon>
    </lineage>
</organism>
<evidence type="ECO:0000313" key="1">
    <source>
        <dbReference type="EMBL" id="HGW29650.1"/>
    </source>
</evidence>
<reference evidence="1" key="1">
    <citation type="journal article" date="2020" name="mSystems">
        <title>Genome- and Community-Level Interaction Insights into Carbon Utilization and Element Cycling Functions of Hydrothermarchaeota in Hydrothermal Sediment.</title>
        <authorList>
            <person name="Zhou Z."/>
            <person name="Liu Y."/>
            <person name="Xu W."/>
            <person name="Pan J."/>
            <person name="Luo Z.H."/>
            <person name="Li M."/>
        </authorList>
    </citation>
    <scope>NUCLEOTIDE SEQUENCE [LARGE SCALE GENOMIC DNA]</scope>
    <source>
        <strain evidence="1">SpSt-417</strain>
    </source>
</reference>
<dbReference type="AlphaFoldDB" id="A0A7C4TJC5"/>
<gene>
    <name evidence="1" type="ORF">ENR63_01875</name>
</gene>
<proteinExistence type="predicted"/>
<protein>
    <submittedName>
        <fullName evidence="1">Uncharacterized protein</fullName>
    </submittedName>
</protein>
<accession>A0A7C4TJC5</accession>